<feature type="domain" description="HTH gntR-type" evidence="4">
    <location>
        <begin position="14"/>
        <end position="81"/>
    </location>
</feature>
<dbReference type="Pfam" id="PF00392">
    <property type="entry name" value="GntR"/>
    <property type="match status" value="1"/>
</dbReference>
<dbReference type="InterPro" id="IPR000524">
    <property type="entry name" value="Tscrpt_reg_HTH_GntR"/>
</dbReference>
<keyword evidence="3" id="KW-0804">Transcription</keyword>
<dbReference type="GO" id="GO:0003677">
    <property type="term" value="F:DNA binding"/>
    <property type="evidence" value="ECO:0007669"/>
    <property type="project" value="UniProtKB-KW"/>
</dbReference>
<dbReference type="Proteomes" id="UP000655366">
    <property type="component" value="Unassembled WGS sequence"/>
</dbReference>
<dbReference type="SUPFAM" id="SSF48008">
    <property type="entry name" value="GntR ligand-binding domain-like"/>
    <property type="match status" value="1"/>
</dbReference>
<gene>
    <name evidence="5" type="ORF">IV500_04105</name>
</gene>
<evidence type="ECO:0000313" key="6">
    <source>
        <dbReference type="Proteomes" id="UP000655366"/>
    </source>
</evidence>
<comment type="caution">
    <text evidence="5">The sequence shown here is derived from an EMBL/GenBank/DDBJ whole genome shotgun (WGS) entry which is preliminary data.</text>
</comment>
<dbReference type="CDD" id="cd07377">
    <property type="entry name" value="WHTH_GntR"/>
    <property type="match status" value="1"/>
</dbReference>
<keyword evidence="6" id="KW-1185">Reference proteome</keyword>
<dbReference type="InterPro" id="IPR036388">
    <property type="entry name" value="WH-like_DNA-bd_sf"/>
</dbReference>
<keyword evidence="2" id="KW-0238">DNA-binding</keyword>
<evidence type="ECO:0000259" key="4">
    <source>
        <dbReference type="PROSITE" id="PS50949"/>
    </source>
</evidence>
<dbReference type="EMBL" id="JADNYM010000004">
    <property type="protein sequence ID" value="MBG0738605.1"/>
    <property type="molecule type" value="Genomic_DNA"/>
</dbReference>
<name>A0A931CLY6_9MICC</name>
<dbReference type="InterPro" id="IPR008920">
    <property type="entry name" value="TF_FadR/GntR_C"/>
</dbReference>
<dbReference type="RefSeq" id="WP_196395537.1">
    <property type="nucleotide sequence ID" value="NZ_JADNYM010000004.1"/>
</dbReference>
<dbReference type="Pfam" id="PF07729">
    <property type="entry name" value="FCD"/>
    <property type="match status" value="1"/>
</dbReference>
<dbReference type="AlphaFoldDB" id="A0A931CLY6"/>
<evidence type="ECO:0000256" key="3">
    <source>
        <dbReference type="ARBA" id="ARBA00023163"/>
    </source>
</evidence>
<dbReference type="Gene3D" id="1.20.120.530">
    <property type="entry name" value="GntR ligand-binding domain-like"/>
    <property type="match status" value="1"/>
</dbReference>
<dbReference type="InterPro" id="IPR011711">
    <property type="entry name" value="GntR_C"/>
</dbReference>
<sequence length="229" mass="25470">MASIPGTIRTSDPRPLAVRVYEQISSDIIDGKFAPGSALVQEQVAAQYGVSRTPVRDALTQITLAGLATLVPGHGYIVNELTDQDVKDVYEVRYTLEALAARQSCGKHSPGQLVRLRAMNDEFETIDPSDAVGLFALGRQFHTALIEPCPNEYLRSTLAAMWEHPVQRRITMTYRQGPEHQSKVARDHRRILEALKTNDPDTITEVLRICHDPSDYRPGPTVDPTREAL</sequence>
<keyword evidence="1" id="KW-0805">Transcription regulation</keyword>
<reference evidence="5 6" key="1">
    <citation type="submission" date="2020-11" db="EMBL/GenBank/DDBJ databases">
        <title>Arthrobacter antarcticus sp. nov., isolated from Antarctic Soil.</title>
        <authorList>
            <person name="Li J."/>
        </authorList>
    </citation>
    <scope>NUCLEOTIDE SEQUENCE [LARGE SCALE GENOMIC DNA]</scope>
    <source>
        <strain evidence="5 6">Z1-20</strain>
    </source>
</reference>
<proteinExistence type="predicted"/>
<dbReference type="SMART" id="SM00345">
    <property type="entry name" value="HTH_GNTR"/>
    <property type="match status" value="1"/>
</dbReference>
<dbReference type="SUPFAM" id="SSF46785">
    <property type="entry name" value="Winged helix' DNA-binding domain"/>
    <property type="match status" value="1"/>
</dbReference>
<dbReference type="PROSITE" id="PS50949">
    <property type="entry name" value="HTH_GNTR"/>
    <property type="match status" value="1"/>
</dbReference>
<evidence type="ECO:0000313" key="5">
    <source>
        <dbReference type="EMBL" id="MBG0738605.1"/>
    </source>
</evidence>
<dbReference type="SMART" id="SM00895">
    <property type="entry name" value="FCD"/>
    <property type="match status" value="1"/>
</dbReference>
<evidence type="ECO:0000256" key="2">
    <source>
        <dbReference type="ARBA" id="ARBA00023125"/>
    </source>
</evidence>
<dbReference type="InterPro" id="IPR036390">
    <property type="entry name" value="WH_DNA-bd_sf"/>
</dbReference>
<dbReference type="Gene3D" id="1.10.10.10">
    <property type="entry name" value="Winged helix-like DNA-binding domain superfamily/Winged helix DNA-binding domain"/>
    <property type="match status" value="1"/>
</dbReference>
<organism evidence="5 6">
    <name type="scientific">Arthrobacter terrae</name>
    <dbReference type="NCBI Taxonomy" id="2935737"/>
    <lineage>
        <taxon>Bacteria</taxon>
        <taxon>Bacillati</taxon>
        <taxon>Actinomycetota</taxon>
        <taxon>Actinomycetes</taxon>
        <taxon>Micrococcales</taxon>
        <taxon>Micrococcaceae</taxon>
        <taxon>Arthrobacter</taxon>
    </lineage>
</organism>
<dbReference type="GO" id="GO:0003700">
    <property type="term" value="F:DNA-binding transcription factor activity"/>
    <property type="evidence" value="ECO:0007669"/>
    <property type="project" value="InterPro"/>
</dbReference>
<protein>
    <submittedName>
        <fullName evidence="5">GntR family transcriptional regulator</fullName>
    </submittedName>
</protein>
<dbReference type="PANTHER" id="PTHR43537:SF5">
    <property type="entry name" value="UXU OPERON TRANSCRIPTIONAL REGULATOR"/>
    <property type="match status" value="1"/>
</dbReference>
<evidence type="ECO:0000256" key="1">
    <source>
        <dbReference type="ARBA" id="ARBA00023015"/>
    </source>
</evidence>
<dbReference type="PANTHER" id="PTHR43537">
    <property type="entry name" value="TRANSCRIPTIONAL REGULATOR, GNTR FAMILY"/>
    <property type="match status" value="1"/>
</dbReference>
<accession>A0A931CLY6</accession>